<dbReference type="OrthoDB" id="10410459at2759"/>
<organism evidence="1 2">
    <name type="scientific">Monosporascus ibericus</name>
    <dbReference type="NCBI Taxonomy" id="155417"/>
    <lineage>
        <taxon>Eukaryota</taxon>
        <taxon>Fungi</taxon>
        <taxon>Dikarya</taxon>
        <taxon>Ascomycota</taxon>
        <taxon>Pezizomycotina</taxon>
        <taxon>Sordariomycetes</taxon>
        <taxon>Xylariomycetidae</taxon>
        <taxon>Xylariales</taxon>
        <taxon>Xylariales incertae sedis</taxon>
        <taxon>Monosporascus</taxon>
    </lineage>
</organism>
<protein>
    <submittedName>
        <fullName evidence="1">Uncharacterized protein</fullName>
    </submittedName>
</protein>
<gene>
    <name evidence="1" type="ORF">DL764_007128</name>
</gene>
<evidence type="ECO:0000313" key="2">
    <source>
        <dbReference type="Proteomes" id="UP000293360"/>
    </source>
</evidence>
<sequence length="165" mass="18774">MATNTPTTGSVISRPTFDIRITAVLNKMKEIKALKQQRNDAIWTGVRNHPDPMRPFHDVMADYKRSATLLHLNLQSVFDHTFNDLAVEVQQWVDVSTPLQKFATTPSQDRSSTQFGADLASFIYEYVTEELKPLAQGLDKALWVGARKRREPFRICLNLIAERTG</sequence>
<name>A0A4Q4T2Z8_9PEZI</name>
<reference evidence="1 2" key="1">
    <citation type="submission" date="2018-06" db="EMBL/GenBank/DDBJ databases">
        <title>Complete Genomes of Monosporascus.</title>
        <authorList>
            <person name="Robinson A.J."/>
            <person name="Natvig D.O."/>
        </authorList>
    </citation>
    <scope>NUCLEOTIDE SEQUENCE [LARGE SCALE GENOMIC DNA]</scope>
    <source>
        <strain evidence="1 2">CBS 110550</strain>
    </source>
</reference>
<comment type="caution">
    <text evidence="1">The sequence shown here is derived from an EMBL/GenBank/DDBJ whole genome shotgun (WGS) entry which is preliminary data.</text>
</comment>
<accession>A0A4Q4T2Z8</accession>
<evidence type="ECO:0000313" key="1">
    <source>
        <dbReference type="EMBL" id="RYO98327.1"/>
    </source>
</evidence>
<dbReference type="EMBL" id="QJNU01000465">
    <property type="protein sequence ID" value="RYO98327.1"/>
    <property type="molecule type" value="Genomic_DNA"/>
</dbReference>
<proteinExistence type="predicted"/>
<keyword evidence="2" id="KW-1185">Reference proteome</keyword>
<dbReference type="AlphaFoldDB" id="A0A4Q4T2Z8"/>
<dbReference type="Proteomes" id="UP000293360">
    <property type="component" value="Unassembled WGS sequence"/>
</dbReference>